<dbReference type="EMBL" id="CP016438">
    <property type="protein sequence ID" value="ANS66046.1"/>
    <property type="molecule type" value="Genomic_DNA"/>
</dbReference>
<dbReference type="KEGG" id="sls:SLINC_3822"/>
<evidence type="ECO:0000313" key="2">
    <source>
        <dbReference type="Proteomes" id="UP000092598"/>
    </source>
</evidence>
<dbReference type="Proteomes" id="UP000092598">
    <property type="component" value="Chromosome"/>
</dbReference>
<organism evidence="1 2">
    <name type="scientific">Streptomyces lincolnensis</name>
    <dbReference type="NCBI Taxonomy" id="1915"/>
    <lineage>
        <taxon>Bacteria</taxon>
        <taxon>Bacillati</taxon>
        <taxon>Actinomycetota</taxon>
        <taxon>Actinomycetes</taxon>
        <taxon>Kitasatosporales</taxon>
        <taxon>Streptomycetaceae</taxon>
        <taxon>Streptomyces</taxon>
    </lineage>
</organism>
<sequence>MTTLPRGEAADVHGVVRRRRAVAVAGAVSAGLLLLSACDKPSPRATVTVGKNSVSAEAACYDDGKDIGQEEATKCAQKKGGDTIEVPQSETLRIGVDPEIADTGWALWINGQQVTSVYKKTYYSFQGVDLFADQQGQAAPKTLNISVVQQNKAAQSSKYEGVWNFRLENGDA</sequence>
<name>A0A1B1MBN2_STRLN</name>
<keyword evidence="2" id="KW-1185">Reference proteome</keyword>
<accession>A0A1B1MBN2</accession>
<reference evidence="1 2" key="1">
    <citation type="submission" date="2016-07" db="EMBL/GenBank/DDBJ databases">
        <title>Enhancement of antibiotic productionsby engineered nitrateutilization in actinobacteria.</title>
        <authorList>
            <person name="Meng S.C."/>
        </authorList>
    </citation>
    <scope>NUCLEOTIDE SEQUENCE [LARGE SCALE GENOMIC DNA]</scope>
    <source>
        <strain evidence="1 2">NRRL 2936</strain>
    </source>
</reference>
<gene>
    <name evidence="1" type="ORF">SLINC_3822</name>
</gene>
<evidence type="ECO:0000313" key="1">
    <source>
        <dbReference type="EMBL" id="ANS66046.1"/>
    </source>
</evidence>
<dbReference type="STRING" id="1915.SLINC_3822"/>
<dbReference type="OrthoDB" id="5185019at2"/>
<dbReference type="PATRIC" id="fig|1915.4.peg.4206"/>
<dbReference type="AlphaFoldDB" id="A0A1B1MBN2"/>
<keyword evidence="1" id="KW-0449">Lipoprotein</keyword>
<proteinExistence type="predicted"/>
<protein>
    <submittedName>
        <fullName evidence="1">Lipoprotein</fullName>
    </submittedName>
</protein>
<dbReference type="RefSeq" id="WP_067434895.1">
    <property type="nucleotide sequence ID" value="NZ_CP016438.1"/>
</dbReference>